<dbReference type="InterPro" id="IPR002156">
    <property type="entry name" value="RNaseH_domain"/>
</dbReference>
<name>A0ABT2RIS8_9FIRM</name>
<organism evidence="2 3">
    <name type="scientific">Dorea acetigenes</name>
    <dbReference type="NCBI Taxonomy" id="2981787"/>
    <lineage>
        <taxon>Bacteria</taxon>
        <taxon>Bacillati</taxon>
        <taxon>Bacillota</taxon>
        <taxon>Clostridia</taxon>
        <taxon>Lachnospirales</taxon>
        <taxon>Lachnospiraceae</taxon>
        <taxon>Dorea</taxon>
    </lineage>
</organism>
<dbReference type="Gene3D" id="3.30.420.10">
    <property type="entry name" value="Ribonuclease H-like superfamily/Ribonuclease H"/>
    <property type="match status" value="1"/>
</dbReference>
<gene>
    <name evidence="2" type="ORF">OCV99_01880</name>
</gene>
<dbReference type="InterPro" id="IPR036397">
    <property type="entry name" value="RNaseH_sf"/>
</dbReference>
<evidence type="ECO:0000259" key="1">
    <source>
        <dbReference type="PROSITE" id="PS50879"/>
    </source>
</evidence>
<dbReference type="EMBL" id="JAOQJU010000001">
    <property type="protein sequence ID" value="MCU6685312.1"/>
    <property type="molecule type" value="Genomic_DNA"/>
</dbReference>
<comment type="caution">
    <text evidence="2">The sequence shown here is derived from an EMBL/GenBank/DDBJ whole genome shotgun (WGS) entry which is preliminary data.</text>
</comment>
<evidence type="ECO:0000313" key="2">
    <source>
        <dbReference type="EMBL" id="MCU6685312.1"/>
    </source>
</evidence>
<reference evidence="2 3" key="1">
    <citation type="journal article" date="2021" name="ISME Commun">
        <title>Automated analysis of genomic sequences facilitates high-throughput and comprehensive description of bacteria.</title>
        <authorList>
            <person name="Hitch T.C.A."/>
        </authorList>
    </citation>
    <scope>NUCLEOTIDE SEQUENCE [LARGE SCALE GENOMIC DNA]</scope>
    <source>
        <strain evidence="2 3">Sanger_03</strain>
    </source>
</reference>
<dbReference type="InterPro" id="IPR012337">
    <property type="entry name" value="RNaseH-like_sf"/>
</dbReference>
<dbReference type="SUPFAM" id="SSF53098">
    <property type="entry name" value="Ribonuclease H-like"/>
    <property type="match status" value="1"/>
</dbReference>
<protein>
    <recommendedName>
        <fullName evidence="1">RNase H type-1 domain-containing protein</fullName>
    </recommendedName>
</protein>
<dbReference type="Pfam" id="PF00075">
    <property type="entry name" value="RNase_H"/>
    <property type="match status" value="1"/>
</dbReference>
<dbReference type="Proteomes" id="UP001652431">
    <property type="component" value="Unassembled WGS sequence"/>
</dbReference>
<proteinExistence type="predicted"/>
<feature type="domain" description="RNase H type-1" evidence="1">
    <location>
        <begin position="6"/>
        <end position="146"/>
    </location>
</feature>
<dbReference type="PROSITE" id="PS50879">
    <property type="entry name" value="RNASE_H_1"/>
    <property type="match status" value="1"/>
</dbReference>
<dbReference type="RefSeq" id="WP_158367594.1">
    <property type="nucleotide sequence ID" value="NZ_JAOQJU010000001.1"/>
</dbReference>
<accession>A0ABT2RIS8</accession>
<sequence>MMEVKIYIETTLCGPGIKDGWYAAAIEYMTGKGPAVLGIVGMEKETTYYRSVLLAAVKALERLRERCDVRIYTRCSFVKDMVEKGNLESWGRSGWVKPGGGEVANKELWQQLLRQLGYHRIEFCFSRHHGYKADLWSAIEKAKKEG</sequence>
<evidence type="ECO:0000313" key="3">
    <source>
        <dbReference type="Proteomes" id="UP001652431"/>
    </source>
</evidence>
<keyword evidence="3" id="KW-1185">Reference proteome</keyword>